<gene>
    <name evidence="3" type="ORF">A4U43_C02F8930</name>
</gene>
<dbReference type="AlphaFoldDB" id="A0A5P1FLT9"/>
<evidence type="ECO:0000256" key="2">
    <source>
        <dbReference type="SAM" id="Phobius"/>
    </source>
</evidence>
<protein>
    <submittedName>
        <fullName evidence="3">Uncharacterized protein</fullName>
    </submittedName>
</protein>
<reference evidence="4" key="1">
    <citation type="journal article" date="2017" name="Nat. Commun.">
        <title>The asparagus genome sheds light on the origin and evolution of a young Y chromosome.</title>
        <authorList>
            <person name="Harkess A."/>
            <person name="Zhou J."/>
            <person name="Xu C."/>
            <person name="Bowers J.E."/>
            <person name="Van der Hulst R."/>
            <person name="Ayyampalayam S."/>
            <person name="Mercati F."/>
            <person name="Riccardi P."/>
            <person name="McKain M.R."/>
            <person name="Kakrana A."/>
            <person name="Tang H."/>
            <person name="Ray J."/>
            <person name="Groenendijk J."/>
            <person name="Arikit S."/>
            <person name="Mathioni S.M."/>
            <person name="Nakano M."/>
            <person name="Shan H."/>
            <person name="Telgmann-Rauber A."/>
            <person name="Kanno A."/>
            <person name="Yue Z."/>
            <person name="Chen H."/>
            <person name="Li W."/>
            <person name="Chen Y."/>
            <person name="Xu X."/>
            <person name="Zhang Y."/>
            <person name="Luo S."/>
            <person name="Chen H."/>
            <person name="Gao J."/>
            <person name="Mao Z."/>
            <person name="Pires J.C."/>
            <person name="Luo M."/>
            <person name="Kudrna D."/>
            <person name="Wing R.A."/>
            <person name="Meyers B.C."/>
            <person name="Yi K."/>
            <person name="Kong H."/>
            <person name="Lavrijsen P."/>
            <person name="Sunseri F."/>
            <person name="Falavigna A."/>
            <person name="Ye Y."/>
            <person name="Leebens-Mack J.H."/>
            <person name="Chen G."/>
        </authorList>
    </citation>
    <scope>NUCLEOTIDE SEQUENCE [LARGE SCALE GENOMIC DNA]</scope>
    <source>
        <strain evidence="4">cv. DH0086</strain>
    </source>
</reference>
<organism evidence="3 4">
    <name type="scientific">Asparagus officinalis</name>
    <name type="common">Garden asparagus</name>
    <dbReference type="NCBI Taxonomy" id="4686"/>
    <lineage>
        <taxon>Eukaryota</taxon>
        <taxon>Viridiplantae</taxon>
        <taxon>Streptophyta</taxon>
        <taxon>Embryophyta</taxon>
        <taxon>Tracheophyta</taxon>
        <taxon>Spermatophyta</taxon>
        <taxon>Magnoliopsida</taxon>
        <taxon>Liliopsida</taxon>
        <taxon>Asparagales</taxon>
        <taxon>Asparagaceae</taxon>
        <taxon>Asparagoideae</taxon>
        <taxon>Asparagus</taxon>
    </lineage>
</organism>
<evidence type="ECO:0000313" key="3">
    <source>
        <dbReference type="EMBL" id="ONK77641.1"/>
    </source>
</evidence>
<keyword evidence="2" id="KW-0812">Transmembrane</keyword>
<name>A0A5P1FLT9_ASPOF</name>
<dbReference type="Gramene" id="ONK77641">
    <property type="protein sequence ID" value="ONK77641"/>
    <property type="gene ID" value="A4U43_C02F8930"/>
</dbReference>
<evidence type="ECO:0000313" key="4">
    <source>
        <dbReference type="Proteomes" id="UP000243459"/>
    </source>
</evidence>
<dbReference type="EMBL" id="CM007382">
    <property type="protein sequence ID" value="ONK77641.1"/>
    <property type="molecule type" value="Genomic_DNA"/>
</dbReference>
<keyword evidence="4" id="KW-1185">Reference proteome</keyword>
<dbReference type="Proteomes" id="UP000243459">
    <property type="component" value="Chromosome 2"/>
</dbReference>
<proteinExistence type="predicted"/>
<feature type="transmembrane region" description="Helical" evidence="2">
    <location>
        <begin position="94"/>
        <end position="114"/>
    </location>
</feature>
<feature type="transmembrane region" description="Helical" evidence="2">
    <location>
        <begin position="66"/>
        <end position="87"/>
    </location>
</feature>
<evidence type="ECO:0000256" key="1">
    <source>
        <dbReference type="SAM" id="MobiDB-lite"/>
    </source>
</evidence>
<keyword evidence="2" id="KW-0472">Membrane</keyword>
<accession>A0A5P1FLT9</accession>
<keyword evidence="2" id="KW-1133">Transmembrane helix</keyword>
<feature type="region of interest" description="Disordered" evidence="1">
    <location>
        <begin position="18"/>
        <end position="55"/>
    </location>
</feature>
<feature type="compositionally biased region" description="Polar residues" evidence="1">
    <location>
        <begin position="32"/>
        <end position="55"/>
    </location>
</feature>
<sequence length="115" mass="11632">MRSISSSSSSPLVSALIQSSSSSSSAKPRTLLFNNSKPKPINPTSLTVTPNNPTNSPSHIEKLNVLLLQSGALMASVGVPGALAVTGENGGDDLVTTLVSGGIVAGLYLFVIPIS</sequence>